<accession>A0ACC2NZR0</accession>
<gene>
    <name evidence="1" type="ORF">QAD02_012093</name>
</gene>
<proteinExistence type="predicted"/>
<name>A0ACC2NZR0_9HYME</name>
<evidence type="ECO:0000313" key="2">
    <source>
        <dbReference type="Proteomes" id="UP001239111"/>
    </source>
</evidence>
<comment type="caution">
    <text evidence="1">The sequence shown here is derived from an EMBL/GenBank/DDBJ whole genome shotgun (WGS) entry which is preliminary data.</text>
</comment>
<protein>
    <submittedName>
        <fullName evidence="1">Uncharacterized protein</fullName>
    </submittedName>
</protein>
<reference evidence="1" key="1">
    <citation type="submission" date="2023-04" db="EMBL/GenBank/DDBJ databases">
        <title>A chromosome-level genome assembly of the parasitoid wasp Eretmocerus hayati.</title>
        <authorList>
            <person name="Zhong Y."/>
            <person name="Liu S."/>
            <person name="Liu Y."/>
        </authorList>
    </citation>
    <scope>NUCLEOTIDE SEQUENCE</scope>
    <source>
        <strain evidence="1">ZJU_SS_LIU_2023</strain>
    </source>
</reference>
<dbReference type="Proteomes" id="UP001239111">
    <property type="component" value="Chromosome 2"/>
</dbReference>
<evidence type="ECO:0000313" key="1">
    <source>
        <dbReference type="EMBL" id="KAJ8676306.1"/>
    </source>
</evidence>
<keyword evidence="2" id="KW-1185">Reference proteome</keyword>
<organism evidence="1 2">
    <name type="scientific">Eretmocerus hayati</name>
    <dbReference type="NCBI Taxonomy" id="131215"/>
    <lineage>
        <taxon>Eukaryota</taxon>
        <taxon>Metazoa</taxon>
        <taxon>Ecdysozoa</taxon>
        <taxon>Arthropoda</taxon>
        <taxon>Hexapoda</taxon>
        <taxon>Insecta</taxon>
        <taxon>Pterygota</taxon>
        <taxon>Neoptera</taxon>
        <taxon>Endopterygota</taxon>
        <taxon>Hymenoptera</taxon>
        <taxon>Apocrita</taxon>
        <taxon>Proctotrupomorpha</taxon>
        <taxon>Chalcidoidea</taxon>
        <taxon>Aphelinidae</taxon>
        <taxon>Aphelininae</taxon>
        <taxon>Eretmocerus</taxon>
    </lineage>
</organism>
<dbReference type="EMBL" id="CM056742">
    <property type="protein sequence ID" value="KAJ8676306.1"/>
    <property type="molecule type" value="Genomic_DNA"/>
</dbReference>
<sequence length="665" mass="75825">MRPKQVAACRLLLFPLLQFLALVTSCSRVVRANPLDEELSQVIGFDNRGLDAAIELSELQYEDSCLSVAEAYWNLLKEPKNPEKLQQWKGAAIAYAESKKVEYEALKDTKSSTESRITDEQSPSDYKLALIKHPGDAFLNDTEYKKFVEFVGENRAIQANATYDDGTKNLTRQEIEYLLSHNGEEKEKLKAWSAWHRHFSPQVGNFSEILRLIPEAASANGQDDVKSYWEMLVGQPGAFKAFEYQVESVTNLHEKLAKFVGKRLEKKYNIEMKNDSIPAHLLGSLIGNDWTDLAYSVAPYPDPIAEIRQKLWERRMVGRSAYKYAANLGKRLLGQTPRSDFWSNSDFTAKCPSTLINFCKLGQMRVSTCNESSISNYLAAYKHVGKALLHQMSGKPTILNHANRYSVLEEGIAEFFSLLAASPAWLQQTGLMNTSIGSKEAEMTSLTITALDVLPRLAYYISADKWRLEAIEKNSTDPDQLMSSWWQNRLQYEHMYSNGDQLATFLTDDHIVNNQPYHSKILGIALAFQMYDYMFKSTDVRFDPFDKKSLNSNFVWMVKNNSENWRNLISKYMSIEGVKVDEMTSFFYTLDDYLDSYEEPENQPTSVPHLEESLEPEEEESKKKPKKNSAVYILGGALVATLTVCIIAIFGKKRCGRTPKNRRYV</sequence>